<sequence length="453" mass="54461">MLFYMLIKDFFELLMFLQKVFYYNESCKYKDKEFHSRQCTKAYDSQDDEDFDAINYETISNKQKVGLINLGNTSFMNSSLQSIFSSTHFQEFFSNKQYWTQNTIQRNVPLNYKLEKLLKNLKLVNSYSDDESREENGNQKTQWIKFHKNIQQNQIDSDNYEQAVEQQYNNKYKKQIVNSFLRITQELLNLKLNVQSVNKKHKAMNPLQIATFFKCYYLLIIKLNRQVKRDIGEQLGIEPTTLLGVFCLNNKIDMQFRMYIFHDEDLLQKILNYNQNSYFCLFQLDQTITSITDEDQYFDVMIYSYEKSNAFSNQCQNISATIPKILIIKKQFTSTQIYQLIWNKLGKYSKSEQLIDIQIDKPQLENLLNQQQVQEILNYQIFIQTRFTIQKILSIYMWLIIQQRLKISLLLITLQQFNYFKRLFAQNKLCQCQYFNINRIYGTCHSKVFKNRI</sequence>
<dbReference type="EMBL" id="CAJJDO010000058">
    <property type="protein sequence ID" value="CAD8172965.1"/>
    <property type="molecule type" value="Genomic_DNA"/>
</dbReference>
<reference evidence="2" key="1">
    <citation type="submission" date="2021-01" db="EMBL/GenBank/DDBJ databases">
        <authorList>
            <consortium name="Genoscope - CEA"/>
            <person name="William W."/>
        </authorList>
    </citation>
    <scope>NUCLEOTIDE SEQUENCE</scope>
</reference>
<accession>A0A8S1V8Q6</accession>
<dbReference type="GO" id="GO:0004843">
    <property type="term" value="F:cysteine-type deubiquitinase activity"/>
    <property type="evidence" value="ECO:0007669"/>
    <property type="project" value="InterPro"/>
</dbReference>
<protein>
    <recommendedName>
        <fullName evidence="1">Peptidase C19 ubiquitin carboxyl-terminal hydrolase domain-containing protein</fullName>
    </recommendedName>
</protein>
<proteinExistence type="predicted"/>
<feature type="domain" description="Peptidase C19 ubiquitin carboxyl-terminal hydrolase" evidence="1">
    <location>
        <begin position="65"/>
        <end position="358"/>
    </location>
</feature>
<gene>
    <name evidence="2" type="ORF">PPENT_87.1.T0580147</name>
</gene>
<dbReference type="Pfam" id="PF00443">
    <property type="entry name" value="UCH"/>
    <property type="match status" value="1"/>
</dbReference>
<evidence type="ECO:0000313" key="3">
    <source>
        <dbReference type="Proteomes" id="UP000689195"/>
    </source>
</evidence>
<name>A0A8S1V8Q6_9CILI</name>
<dbReference type="AlphaFoldDB" id="A0A8S1V8Q6"/>
<dbReference type="InterPro" id="IPR001394">
    <property type="entry name" value="Peptidase_C19_UCH"/>
</dbReference>
<dbReference type="Proteomes" id="UP000689195">
    <property type="component" value="Unassembled WGS sequence"/>
</dbReference>
<comment type="caution">
    <text evidence="2">The sequence shown here is derived from an EMBL/GenBank/DDBJ whole genome shotgun (WGS) entry which is preliminary data.</text>
</comment>
<organism evidence="2 3">
    <name type="scientific">Paramecium pentaurelia</name>
    <dbReference type="NCBI Taxonomy" id="43138"/>
    <lineage>
        <taxon>Eukaryota</taxon>
        <taxon>Sar</taxon>
        <taxon>Alveolata</taxon>
        <taxon>Ciliophora</taxon>
        <taxon>Intramacronucleata</taxon>
        <taxon>Oligohymenophorea</taxon>
        <taxon>Peniculida</taxon>
        <taxon>Parameciidae</taxon>
        <taxon>Paramecium</taxon>
    </lineage>
</organism>
<dbReference type="GO" id="GO:0016579">
    <property type="term" value="P:protein deubiquitination"/>
    <property type="evidence" value="ECO:0007669"/>
    <property type="project" value="InterPro"/>
</dbReference>
<evidence type="ECO:0000259" key="1">
    <source>
        <dbReference type="Pfam" id="PF00443"/>
    </source>
</evidence>
<evidence type="ECO:0000313" key="2">
    <source>
        <dbReference type="EMBL" id="CAD8172965.1"/>
    </source>
</evidence>
<keyword evidence="3" id="KW-1185">Reference proteome</keyword>